<dbReference type="AlphaFoldDB" id="A0A9N9I981"/>
<feature type="non-terminal residue" evidence="1">
    <location>
        <position position="395"/>
    </location>
</feature>
<reference evidence="1" key="1">
    <citation type="submission" date="2021-06" db="EMBL/GenBank/DDBJ databases">
        <authorList>
            <person name="Kallberg Y."/>
            <person name="Tangrot J."/>
            <person name="Rosling A."/>
        </authorList>
    </citation>
    <scope>NUCLEOTIDE SEQUENCE</scope>
    <source>
        <strain evidence="1">FL966</strain>
    </source>
</reference>
<dbReference type="PANTHER" id="PTHR35871">
    <property type="entry name" value="EXPRESSED PROTEIN"/>
    <property type="match status" value="1"/>
</dbReference>
<proteinExistence type="predicted"/>
<organism evidence="1 2">
    <name type="scientific">Cetraspora pellucida</name>
    <dbReference type="NCBI Taxonomy" id="1433469"/>
    <lineage>
        <taxon>Eukaryota</taxon>
        <taxon>Fungi</taxon>
        <taxon>Fungi incertae sedis</taxon>
        <taxon>Mucoromycota</taxon>
        <taxon>Glomeromycotina</taxon>
        <taxon>Glomeromycetes</taxon>
        <taxon>Diversisporales</taxon>
        <taxon>Gigasporaceae</taxon>
        <taxon>Cetraspora</taxon>
    </lineage>
</organism>
<protein>
    <submittedName>
        <fullName evidence="1">21008_t:CDS:1</fullName>
    </submittedName>
</protein>
<gene>
    <name evidence="1" type="ORF">CPELLU_LOCUS13181</name>
</gene>
<dbReference type="EMBL" id="CAJVQA010013667">
    <property type="protein sequence ID" value="CAG8725963.1"/>
    <property type="molecule type" value="Genomic_DNA"/>
</dbReference>
<accession>A0A9N9I981</accession>
<evidence type="ECO:0000313" key="1">
    <source>
        <dbReference type="EMBL" id="CAG8725963.1"/>
    </source>
</evidence>
<evidence type="ECO:0000313" key="2">
    <source>
        <dbReference type="Proteomes" id="UP000789759"/>
    </source>
</evidence>
<keyword evidence="2" id="KW-1185">Reference proteome</keyword>
<sequence length="395" mass="47166">MSPREPVKLLTFLGLRGWATPLVFLSNENVNDEFMLHERIKQLKEDLTKNQKNLTTIEYNKRRAVYEYLVRLDSSDGKIKASNEAACVVCISPKQYLSQKIHFLAEFYLYYKSFPITQYGQHQKYHQLIDDEDIALQYKKWICKELEANRISPTGFMQYVNDYILPECIGGFQKKICLQTVKRWLDILGCKCREYKKRMYFDGHELEDVVAYRSVFLDRLRTLEQRIATYKGESMIKVLPILNEREQELVFVTHDECIFYSNDRKKRIWVHDVEMPLQKKGNGRSIIVSEFLTEECGQLKLTDRKVEMYPDVLAEARCYFMPRCPYHIKNEFRTWENQPVMRSTTFFDSDENKKIQQIVFGENYEDPTMRGKLKGLRLVLKERRLWKKELHLECK</sequence>
<dbReference type="PANTHER" id="PTHR35871:SF1">
    <property type="entry name" value="CXC1-LIKE CYSTEINE CLUSTER ASSOCIATED WITH KDZ TRANSPOSASES DOMAIN-CONTAINING PROTEIN"/>
    <property type="match status" value="1"/>
</dbReference>
<dbReference type="Proteomes" id="UP000789759">
    <property type="component" value="Unassembled WGS sequence"/>
</dbReference>
<dbReference type="OrthoDB" id="10044727at2759"/>
<comment type="caution">
    <text evidence="1">The sequence shown here is derived from an EMBL/GenBank/DDBJ whole genome shotgun (WGS) entry which is preliminary data.</text>
</comment>
<name>A0A9N9I981_9GLOM</name>